<protein>
    <recommendedName>
        <fullName evidence="1">Ig-like domain-containing protein</fullName>
    </recommendedName>
</protein>
<dbReference type="PANTHER" id="PTHR46013:SF4">
    <property type="entry name" value="B-CELL RECEPTOR CD22-RELATED"/>
    <property type="match status" value="1"/>
</dbReference>
<proteinExistence type="predicted"/>
<evidence type="ECO:0000313" key="2">
    <source>
        <dbReference type="EMBL" id="KAJ8316527.1"/>
    </source>
</evidence>
<comment type="caution">
    <text evidence="2">The sequence shown here is derived from an EMBL/GenBank/DDBJ whole genome shotgun (WGS) entry which is preliminary data.</text>
</comment>
<dbReference type="InterPro" id="IPR013783">
    <property type="entry name" value="Ig-like_fold"/>
</dbReference>
<feature type="domain" description="Ig-like" evidence="1">
    <location>
        <begin position="106"/>
        <end position="185"/>
    </location>
</feature>
<name>A0ABQ9FKR4_TEGGR</name>
<keyword evidence="3" id="KW-1185">Reference proteome</keyword>
<dbReference type="PANTHER" id="PTHR46013">
    <property type="entry name" value="VASCULAR CELL ADHESION MOLECULE 1"/>
    <property type="match status" value="1"/>
</dbReference>
<feature type="domain" description="Ig-like" evidence="1">
    <location>
        <begin position="282"/>
        <end position="361"/>
    </location>
</feature>
<dbReference type="SUPFAM" id="SSF48726">
    <property type="entry name" value="Immunoglobulin"/>
    <property type="match status" value="4"/>
</dbReference>
<dbReference type="PROSITE" id="PS50835">
    <property type="entry name" value="IG_LIKE"/>
    <property type="match status" value="4"/>
</dbReference>
<dbReference type="EMBL" id="JARBDR010000327">
    <property type="protein sequence ID" value="KAJ8316527.1"/>
    <property type="molecule type" value="Genomic_DNA"/>
</dbReference>
<organism evidence="2 3">
    <name type="scientific">Tegillarca granosa</name>
    <name type="common">Malaysian cockle</name>
    <name type="synonym">Anadara granosa</name>
    <dbReference type="NCBI Taxonomy" id="220873"/>
    <lineage>
        <taxon>Eukaryota</taxon>
        <taxon>Metazoa</taxon>
        <taxon>Spiralia</taxon>
        <taxon>Lophotrochozoa</taxon>
        <taxon>Mollusca</taxon>
        <taxon>Bivalvia</taxon>
        <taxon>Autobranchia</taxon>
        <taxon>Pteriomorphia</taxon>
        <taxon>Arcoida</taxon>
        <taxon>Arcoidea</taxon>
        <taxon>Arcidae</taxon>
        <taxon>Tegillarca</taxon>
    </lineage>
</organism>
<dbReference type="InterPro" id="IPR003598">
    <property type="entry name" value="Ig_sub2"/>
</dbReference>
<evidence type="ECO:0000259" key="1">
    <source>
        <dbReference type="PROSITE" id="PS50835"/>
    </source>
</evidence>
<reference evidence="2 3" key="1">
    <citation type="submission" date="2022-12" db="EMBL/GenBank/DDBJ databases">
        <title>Chromosome-level genome of Tegillarca granosa.</title>
        <authorList>
            <person name="Kim J."/>
        </authorList>
    </citation>
    <scope>NUCLEOTIDE SEQUENCE [LARGE SCALE GENOMIC DNA]</scope>
    <source>
        <strain evidence="2">Teg-2019</strain>
        <tissue evidence="2">Adductor muscle</tissue>
    </source>
</reference>
<dbReference type="Pfam" id="PF13927">
    <property type="entry name" value="Ig_3"/>
    <property type="match status" value="2"/>
</dbReference>
<dbReference type="InterPro" id="IPR007110">
    <property type="entry name" value="Ig-like_dom"/>
</dbReference>
<dbReference type="InterPro" id="IPR036179">
    <property type="entry name" value="Ig-like_dom_sf"/>
</dbReference>
<feature type="domain" description="Ig-like" evidence="1">
    <location>
        <begin position="11"/>
        <end position="95"/>
    </location>
</feature>
<sequence length="380" mass="42244">MFVFLYFVNGPEIQPFTKQQPVEGSRFVLSCFVSGKPAPTSQQIWWTRQNDNTFRQQGNQLVIDNIQKEQSGIYTCHAQNTLTPSGQSSINKTATKDVEVDVLYKPVLTTSPNFNPLILYVGQQNVQMTCSSTQANPSSVEYWWTYNKQNYNGPVYNLQTVTKTSGGNYICNGRNTVGTSSCTVSVVVQYGPTIDPVSPQKFIAGRYTSVSCVVNSYPVADITWSGPNNLQQTGQILIFKTTTKSHRGIYNCTATNKLTPSGHSVLNKQQQINVDIDILYRPEIMDIPSLSIVEGEILTLTCPTRANPTAHSYKWTKIGDNTFQQLSKTLVITNIRRTQSGKYKCTAINTMTPTNGQTETGEGHGEVTVNVKLEDFLNNK</sequence>
<feature type="domain" description="Ig-like" evidence="1">
    <location>
        <begin position="192"/>
        <end position="273"/>
    </location>
</feature>
<accession>A0ABQ9FKR4</accession>
<gene>
    <name evidence="2" type="ORF">KUTeg_005934</name>
</gene>
<dbReference type="InterPro" id="IPR003599">
    <property type="entry name" value="Ig_sub"/>
</dbReference>
<evidence type="ECO:0000313" key="3">
    <source>
        <dbReference type="Proteomes" id="UP001217089"/>
    </source>
</evidence>
<dbReference type="Pfam" id="PF13895">
    <property type="entry name" value="Ig_2"/>
    <property type="match status" value="1"/>
</dbReference>
<dbReference type="Proteomes" id="UP001217089">
    <property type="component" value="Unassembled WGS sequence"/>
</dbReference>
<dbReference type="Gene3D" id="2.60.40.10">
    <property type="entry name" value="Immunoglobulins"/>
    <property type="match status" value="4"/>
</dbReference>
<dbReference type="SMART" id="SM00408">
    <property type="entry name" value="IGc2"/>
    <property type="match status" value="4"/>
</dbReference>
<dbReference type="SMART" id="SM00409">
    <property type="entry name" value="IG"/>
    <property type="match status" value="4"/>
</dbReference>